<dbReference type="InterPro" id="IPR002156">
    <property type="entry name" value="RNaseH_domain"/>
</dbReference>
<evidence type="ECO:0000313" key="2">
    <source>
        <dbReference type="EMBL" id="PON73358.1"/>
    </source>
</evidence>
<reference evidence="3" key="1">
    <citation type="submission" date="2016-06" db="EMBL/GenBank/DDBJ databases">
        <title>Parallel loss of symbiosis genes in relatives of nitrogen-fixing non-legume Parasponia.</title>
        <authorList>
            <person name="Van Velzen R."/>
            <person name="Holmer R."/>
            <person name="Bu F."/>
            <person name="Rutten L."/>
            <person name="Van Zeijl A."/>
            <person name="Liu W."/>
            <person name="Santuari L."/>
            <person name="Cao Q."/>
            <person name="Sharma T."/>
            <person name="Shen D."/>
            <person name="Roswanjaya Y."/>
            <person name="Wardhani T."/>
            <person name="Kalhor M.S."/>
            <person name="Jansen J."/>
            <person name="Van den Hoogen J."/>
            <person name="Gungor B."/>
            <person name="Hartog M."/>
            <person name="Hontelez J."/>
            <person name="Verver J."/>
            <person name="Yang W.-C."/>
            <person name="Schijlen E."/>
            <person name="Repin R."/>
            <person name="Schilthuizen M."/>
            <person name="Schranz E."/>
            <person name="Heidstra R."/>
            <person name="Miyata K."/>
            <person name="Fedorova E."/>
            <person name="Kohlen W."/>
            <person name="Bisseling T."/>
            <person name="Smit S."/>
            <person name="Geurts R."/>
        </authorList>
    </citation>
    <scope>NUCLEOTIDE SEQUENCE [LARGE SCALE GENOMIC DNA]</scope>
    <source>
        <strain evidence="3">cv. WU1-14</strain>
    </source>
</reference>
<feature type="domain" description="RNase H type-1" evidence="1">
    <location>
        <begin position="2"/>
        <end position="77"/>
    </location>
</feature>
<accession>A0A2P5DJ91</accession>
<dbReference type="GO" id="GO:0004523">
    <property type="term" value="F:RNA-DNA hybrid ribonuclease activity"/>
    <property type="evidence" value="ECO:0007669"/>
    <property type="project" value="InterPro"/>
</dbReference>
<protein>
    <recommendedName>
        <fullName evidence="1">RNase H type-1 domain-containing protein</fullName>
    </recommendedName>
</protein>
<dbReference type="PANTHER" id="PTHR47074:SF48">
    <property type="entry name" value="POLYNUCLEOTIDYL TRANSFERASE, RIBONUCLEASE H-LIKE SUPERFAMILY PROTEIN"/>
    <property type="match status" value="1"/>
</dbReference>
<dbReference type="GO" id="GO:0003676">
    <property type="term" value="F:nucleic acid binding"/>
    <property type="evidence" value="ECO:0007669"/>
    <property type="project" value="InterPro"/>
</dbReference>
<evidence type="ECO:0000259" key="1">
    <source>
        <dbReference type="Pfam" id="PF13456"/>
    </source>
</evidence>
<dbReference type="EMBL" id="JXTB01000034">
    <property type="protein sequence ID" value="PON73358.1"/>
    <property type="molecule type" value="Genomic_DNA"/>
</dbReference>
<organism evidence="2 3">
    <name type="scientific">Parasponia andersonii</name>
    <name type="common">Sponia andersonii</name>
    <dbReference type="NCBI Taxonomy" id="3476"/>
    <lineage>
        <taxon>Eukaryota</taxon>
        <taxon>Viridiplantae</taxon>
        <taxon>Streptophyta</taxon>
        <taxon>Embryophyta</taxon>
        <taxon>Tracheophyta</taxon>
        <taxon>Spermatophyta</taxon>
        <taxon>Magnoliopsida</taxon>
        <taxon>eudicotyledons</taxon>
        <taxon>Gunneridae</taxon>
        <taxon>Pentapetalae</taxon>
        <taxon>rosids</taxon>
        <taxon>fabids</taxon>
        <taxon>Rosales</taxon>
        <taxon>Cannabaceae</taxon>
        <taxon>Parasponia</taxon>
    </lineage>
</organism>
<dbReference type="AlphaFoldDB" id="A0A2P5DJ91"/>
<dbReference type="InterPro" id="IPR044730">
    <property type="entry name" value="RNase_H-like_dom_plant"/>
</dbReference>
<dbReference type="Proteomes" id="UP000237105">
    <property type="component" value="Unassembled WGS sequence"/>
</dbReference>
<comment type="caution">
    <text evidence="2">The sequence shown here is derived from an EMBL/GenBank/DDBJ whole genome shotgun (WGS) entry which is preliminary data.</text>
</comment>
<dbReference type="CDD" id="cd06222">
    <property type="entry name" value="RNase_H_like"/>
    <property type="match status" value="1"/>
</dbReference>
<sequence length="109" mass="12365">MAIRKGLKIARDYGLQSLLIESNTSNVVRLIISGSHSLAEISVVIHDVQNFLASMPCNIISHIPRSCNKVTHVAAKWSVSNIDDFVWFQEYHFWLSKHLEEDSNPIVSF</sequence>
<proteinExistence type="predicted"/>
<dbReference type="InterPro" id="IPR052929">
    <property type="entry name" value="RNase_H-like_EbsB-rel"/>
</dbReference>
<keyword evidence="3" id="KW-1185">Reference proteome</keyword>
<dbReference type="Pfam" id="PF13456">
    <property type="entry name" value="RVT_3"/>
    <property type="match status" value="1"/>
</dbReference>
<evidence type="ECO:0000313" key="3">
    <source>
        <dbReference type="Proteomes" id="UP000237105"/>
    </source>
</evidence>
<gene>
    <name evidence="2" type="ORF">PanWU01x14_058620</name>
</gene>
<dbReference type="PANTHER" id="PTHR47074">
    <property type="entry name" value="BNAC02G40300D PROTEIN"/>
    <property type="match status" value="1"/>
</dbReference>
<name>A0A2P5DJ91_PARAD</name>
<dbReference type="OrthoDB" id="1747175at2759"/>